<name>A0A3N4HLT9_ASCIM</name>
<sequence>MPDFRMVGQSLLLFFGALLLSFLVGLGLKTVMFVWEQVNNVFNAGCFLVFVIMEILSHSMTYTMIALRFVGYGVALALLCASVYRSLHEKDPAHLQADFPREELVMTSREFESTRTKYDDSQFLPQDESRRSVYNGESIGNSNAGAICASQQLAARGDKLRHCIAEAAELETRVTRYKGLRARRPCLPFGKRTLPVNDDIDLLARAQERKISESIHQAAFAQSRVRSMPQKAQQGVFHLSYTKPIPTVSIFSLSIPFFGFQLPSPPSIQHFESFKPVVYKTSTEHMQDYQNAVAATHRQEALIRAASDIQKTKTASAEAVPTLGRYTVVAPGTASSNYETATVHQTTMLGNHKITLPGNERIMPSTSAETPMLGNYKITIPSQDHTGSNQPFPSGPVVFGTNQKDTSSADAKAAAPMLGGYMVEMPKPATATTVEPPTLGGYKVEMLKKEATEVSSSPTASTLGKRRSEVQLPTKALAYRSGTAPTIRPSPLSQSVSAPEQQNIMVFNQKPVIQPDVASSVVAGLQPVPLQTVRARGGQRFRSTSTQHARRNAVVPAAQQQSGETGSQASASAQQKEQMRRLYCRDP</sequence>
<feature type="compositionally biased region" description="Basic and acidic residues" evidence="1">
    <location>
        <begin position="577"/>
        <end position="587"/>
    </location>
</feature>
<feature type="compositionally biased region" description="Low complexity" evidence="1">
    <location>
        <begin position="557"/>
        <end position="576"/>
    </location>
</feature>
<evidence type="ECO:0000256" key="2">
    <source>
        <dbReference type="SAM" id="Phobius"/>
    </source>
</evidence>
<evidence type="ECO:0000313" key="4">
    <source>
        <dbReference type="Proteomes" id="UP000275078"/>
    </source>
</evidence>
<gene>
    <name evidence="3" type="ORF">BJ508DRAFT_333315</name>
</gene>
<protein>
    <submittedName>
        <fullName evidence="3">Uncharacterized protein</fullName>
    </submittedName>
</protein>
<feature type="transmembrane region" description="Helical" evidence="2">
    <location>
        <begin position="41"/>
        <end position="57"/>
    </location>
</feature>
<feature type="region of interest" description="Disordered" evidence="1">
    <location>
        <begin position="535"/>
        <end position="587"/>
    </location>
</feature>
<proteinExistence type="predicted"/>
<dbReference type="Proteomes" id="UP000275078">
    <property type="component" value="Unassembled WGS sequence"/>
</dbReference>
<keyword evidence="2" id="KW-1133">Transmembrane helix</keyword>
<reference evidence="3 4" key="1">
    <citation type="journal article" date="2018" name="Nat. Ecol. Evol.">
        <title>Pezizomycetes genomes reveal the molecular basis of ectomycorrhizal truffle lifestyle.</title>
        <authorList>
            <person name="Murat C."/>
            <person name="Payen T."/>
            <person name="Noel B."/>
            <person name="Kuo A."/>
            <person name="Morin E."/>
            <person name="Chen J."/>
            <person name="Kohler A."/>
            <person name="Krizsan K."/>
            <person name="Balestrini R."/>
            <person name="Da Silva C."/>
            <person name="Montanini B."/>
            <person name="Hainaut M."/>
            <person name="Levati E."/>
            <person name="Barry K.W."/>
            <person name="Belfiori B."/>
            <person name="Cichocki N."/>
            <person name="Clum A."/>
            <person name="Dockter R.B."/>
            <person name="Fauchery L."/>
            <person name="Guy J."/>
            <person name="Iotti M."/>
            <person name="Le Tacon F."/>
            <person name="Lindquist E.A."/>
            <person name="Lipzen A."/>
            <person name="Malagnac F."/>
            <person name="Mello A."/>
            <person name="Molinier V."/>
            <person name="Miyauchi S."/>
            <person name="Poulain J."/>
            <person name="Riccioni C."/>
            <person name="Rubini A."/>
            <person name="Sitrit Y."/>
            <person name="Splivallo R."/>
            <person name="Traeger S."/>
            <person name="Wang M."/>
            <person name="Zifcakova L."/>
            <person name="Wipf D."/>
            <person name="Zambonelli A."/>
            <person name="Paolocci F."/>
            <person name="Nowrousian M."/>
            <person name="Ottonello S."/>
            <person name="Baldrian P."/>
            <person name="Spatafora J.W."/>
            <person name="Henrissat B."/>
            <person name="Nagy L.G."/>
            <person name="Aury J.M."/>
            <person name="Wincker P."/>
            <person name="Grigoriev I.V."/>
            <person name="Bonfante P."/>
            <person name="Martin F.M."/>
        </authorList>
    </citation>
    <scope>NUCLEOTIDE SEQUENCE [LARGE SCALE GENOMIC DNA]</scope>
    <source>
        <strain evidence="3 4">RN42</strain>
    </source>
</reference>
<keyword evidence="2" id="KW-0472">Membrane</keyword>
<evidence type="ECO:0000256" key="1">
    <source>
        <dbReference type="SAM" id="MobiDB-lite"/>
    </source>
</evidence>
<keyword evidence="2" id="KW-0812">Transmembrane</keyword>
<feature type="transmembrane region" description="Helical" evidence="2">
    <location>
        <begin position="69"/>
        <end position="87"/>
    </location>
</feature>
<dbReference type="EMBL" id="ML119797">
    <property type="protein sequence ID" value="RPA74207.1"/>
    <property type="molecule type" value="Genomic_DNA"/>
</dbReference>
<organism evidence="3 4">
    <name type="scientific">Ascobolus immersus RN42</name>
    <dbReference type="NCBI Taxonomy" id="1160509"/>
    <lineage>
        <taxon>Eukaryota</taxon>
        <taxon>Fungi</taxon>
        <taxon>Dikarya</taxon>
        <taxon>Ascomycota</taxon>
        <taxon>Pezizomycotina</taxon>
        <taxon>Pezizomycetes</taxon>
        <taxon>Pezizales</taxon>
        <taxon>Ascobolaceae</taxon>
        <taxon>Ascobolus</taxon>
    </lineage>
</organism>
<dbReference type="AlphaFoldDB" id="A0A3N4HLT9"/>
<accession>A0A3N4HLT9</accession>
<keyword evidence="4" id="KW-1185">Reference proteome</keyword>
<feature type="transmembrane region" description="Helical" evidence="2">
    <location>
        <begin position="12"/>
        <end position="35"/>
    </location>
</feature>
<evidence type="ECO:0000313" key="3">
    <source>
        <dbReference type="EMBL" id="RPA74207.1"/>
    </source>
</evidence>